<evidence type="ECO:0000313" key="2">
    <source>
        <dbReference type="Proteomes" id="UP000781958"/>
    </source>
</evidence>
<keyword evidence="2" id="KW-1185">Reference proteome</keyword>
<gene>
    <name evidence="1" type="ORF">J2851_004716</name>
</gene>
<name>A0ABS4SQU8_9PROT</name>
<sequence>MLSDLIGFDPPKSEKNERERGFGFLYAARVFLGPTIEREDARRNYGEERIIALGRTDGLVFAVVYTWRTSDDGEPMRWIISARRADRQERRVYEAFFPG</sequence>
<dbReference type="RefSeq" id="WP_209769234.1">
    <property type="nucleotide sequence ID" value="NZ_JAGINP010000018.1"/>
</dbReference>
<evidence type="ECO:0000313" key="1">
    <source>
        <dbReference type="EMBL" id="MBP2294920.1"/>
    </source>
</evidence>
<dbReference type="Proteomes" id="UP000781958">
    <property type="component" value="Unassembled WGS sequence"/>
</dbReference>
<dbReference type="EMBL" id="JAGINP010000018">
    <property type="protein sequence ID" value="MBP2294920.1"/>
    <property type="molecule type" value="Genomic_DNA"/>
</dbReference>
<protein>
    <submittedName>
        <fullName evidence="1">Uncharacterized DUF497 family protein</fullName>
    </submittedName>
</protein>
<dbReference type="Gene3D" id="3.10.450.530">
    <property type="entry name" value="Ribonuclease toxin, BrnT, of type II toxin-antitoxin system"/>
    <property type="match status" value="1"/>
</dbReference>
<dbReference type="InterPro" id="IPR038573">
    <property type="entry name" value="BrnT_sf"/>
</dbReference>
<organism evidence="1 2">
    <name type="scientific">Azospirillum rugosum</name>
    <dbReference type="NCBI Taxonomy" id="416170"/>
    <lineage>
        <taxon>Bacteria</taxon>
        <taxon>Pseudomonadati</taxon>
        <taxon>Pseudomonadota</taxon>
        <taxon>Alphaproteobacteria</taxon>
        <taxon>Rhodospirillales</taxon>
        <taxon>Azospirillaceae</taxon>
        <taxon>Azospirillum</taxon>
    </lineage>
</organism>
<comment type="caution">
    <text evidence="1">The sequence shown here is derived from an EMBL/GenBank/DDBJ whole genome shotgun (WGS) entry which is preliminary data.</text>
</comment>
<accession>A0ABS4SQU8</accession>
<reference evidence="1 2" key="1">
    <citation type="submission" date="2021-03" db="EMBL/GenBank/DDBJ databases">
        <title>Genomic Encyclopedia of Type Strains, Phase III (KMG-III): the genomes of soil and plant-associated and newly described type strains.</title>
        <authorList>
            <person name="Whitman W."/>
        </authorList>
    </citation>
    <scope>NUCLEOTIDE SEQUENCE [LARGE SCALE GENOMIC DNA]</scope>
    <source>
        <strain evidence="1 2">IMMIB AFH-6</strain>
    </source>
</reference>
<proteinExistence type="predicted"/>
<dbReference type="Pfam" id="PF04365">
    <property type="entry name" value="BrnT_toxin"/>
    <property type="match status" value="1"/>
</dbReference>
<dbReference type="InterPro" id="IPR007460">
    <property type="entry name" value="BrnT_toxin"/>
</dbReference>